<proteinExistence type="predicted"/>
<sequence>MRFRILLSDKEYLTSFIEMSSKIDKNLLIDLTFDGFLYEDELLITDIAIDILSHQYPSINSNSICFLSSTQDDENLTTGPFRLFKFQNFDDLISKIKLCGFSHFGGNTLRVSNNYKVGFVFDSDVYYSDFVLQFAKQVVYKHGLNVLVFPLQFISSSYGVDYSSYNDTYIFKKLIYMINKQVDIPIDSFFSIDSLGFYHFKSSLVLNPIAAMDDTSFDMLIHYISERFFDVICFDIGRCLNKRNINLLQEMNKVIVLSRNHVDRSSSSSLMSELDLFNSIYINPDSDGSKLEISINELIDVVIKS</sequence>
<dbReference type="EMBL" id="CP016199">
    <property type="protein sequence ID" value="ASS37894.1"/>
    <property type="molecule type" value="Genomic_DNA"/>
</dbReference>
<dbReference type="Proteomes" id="UP000214689">
    <property type="component" value="Chromosome"/>
</dbReference>
<evidence type="ECO:0000313" key="2">
    <source>
        <dbReference type="Proteomes" id="UP000214689"/>
    </source>
</evidence>
<name>A0A223ASG9_9FIRM</name>
<protein>
    <submittedName>
        <fullName evidence="1">Uncharacterized protein</fullName>
    </submittedName>
</protein>
<accession>A0A223ASG9</accession>
<gene>
    <name evidence="1" type="ORF">AXF17_05250</name>
</gene>
<dbReference type="RefSeq" id="WP_094234127.1">
    <property type="nucleotide sequence ID" value="NZ_CP016199.1"/>
</dbReference>
<organism evidence="1 2">
    <name type="scientific">Mogibacterium pumilum</name>
    <dbReference type="NCBI Taxonomy" id="86332"/>
    <lineage>
        <taxon>Bacteria</taxon>
        <taxon>Bacillati</taxon>
        <taxon>Bacillota</taxon>
        <taxon>Clostridia</taxon>
        <taxon>Peptostreptococcales</taxon>
        <taxon>Anaerovoracaceae</taxon>
        <taxon>Mogibacterium</taxon>
    </lineage>
</organism>
<dbReference type="AlphaFoldDB" id="A0A223ASG9"/>
<evidence type="ECO:0000313" key="1">
    <source>
        <dbReference type="EMBL" id="ASS37894.1"/>
    </source>
</evidence>
<reference evidence="2" key="1">
    <citation type="submission" date="2016-05" db="EMBL/GenBank/DDBJ databases">
        <authorList>
            <person name="Holder M.E."/>
            <person name="Ajami N.J."/>
            <person name="Petrosino J.F."/>
        </authorList>
    </citation>
    <scope>NUCLEOTIDE SEQUENCE [LARGE SCALE GENOMIC DNA]</scope>
    <source>
        <strain evidence="2">ATCC 700696</strain>
    </source>
</reference>
<keyword evidence="2" id="KW-1185">Reference proteome</keyword>
<dbReference type="InterPro" id="IPR027417">
    <property type="entry name" value="P-loop_NTPase"/>
</dbReference>
<dbReference type="OrthoDB" id="2080599at2"/>
<dbReference type="Gene3D" id="3.40.50.300">
    <property type="entry name" value="P-loop containing nucleotide triphosphate hydrolases"/>
    <property type="match status" value="1"/>
</dbReference>